<name>A0ABD1Y6J3_9MARC</name>
<proteinExistence type="predicted"/>
<sequence>MCGKTSDLNQSIKGGTVDRQTGARSSTFDATIRYWKKEKSGWNFIEKEALAISQLDQRWSNSTGRSDLSTNSVVGLLSPTEVMRLFIVT</sequence>
<comment type="caution">
    <text evidence="2">The sequence shown here is derived from an EMBL/GenBank/DDBJ whole genome shotgun (WGS) entry which is preliminary data.</text>
</comment>
<protein>
    <submittedName>
        <fullName evidence="2">Uncharacterized protein</fullName>
    </submittedName>
</protein>
<organism evidence="2 3">
    <name type="scientific">Riccia fluitans</name>
    <dbReference type="NCBI Taxonomy" id="41844"/>
    <lineage>
        <taxon>Eukaryota</taxon>
        <taxon>Viridiplantae</taxon>
        <taxon>Streptophyta</taxon>
        <taxon>Embryophyta</taxon>
        <taxon>Marchantiophyta</taxon>
        <taxon>Marchantiopsida</taxon>
        <taxon>Marchantiidae</taxon>
        <taxon>Marchantiales</taxon>
        <taxon>Ricciaceae</taxon>
        <taxon>Riccia</taxon>
    </lineage>
</organism>
<evidence type="ECO:0000256" key="1">
    <source>
        <dbReference type="SAM" id="MobiDB-lite"/>
    </source>
</evidence>
<dbReference type="AlphaFoldDB" id="A0ABD1Y6J3"/>
<evidence type="ECO:0000313" key="2">
    <source>
        <dbReference type="EMBL" id="KAL2622388.1"/>
    </source>
</evidence>
<evidence type="ECO:0000313" key="3">
    <source>
        <dbReference type="Proteomes" id="UP001605036"/>
    </source>
</evidence>
<feature type="region of interest" description="Disordered" evidence="1">
    <location>
        <begin position="1"/>
        <end position="24"/>
    </location>
</feature>
<dbReference type="EMBL" id="JBHFFA010000006">
    <property type="protein sequence ID" value="KAL2622388.1"/>
    <property type="molecule type" value="Genomic_DNA"/>
</dbReference>
<reference evidence="2 3" key="1">
    <citation type="submission" date="2024-09" db="EMBL/GenBank/DDBJ databases">
        <title>Chromosome-scale assembly of Riccia fluitans.</title>
        <authorList>
            <person name="Paukszto L."/>
            <person name="Sawicki J."/>
            <person name="Karawczyk K."/>
            <person name="Piernik-Szablinska J."/>
            <person name="Szczecinska M."/>
            <person name="Mazdziarz M."/>
        </authorList>
    </citation>
    <scope>NUCLEOTIDE SEQUENCE [LARGE SCALE GENOMIC DNA]</scope>
    <source>
        <strain evidence="2">Rf_01</strain>
        <tissue evidence="2">Aerial parts of the thallus</tissue>
    </source>
</reference>
<accession>A0ABD1Y6J3</accession>
<dbReference type="Proteomes" id="UP001605036">
    <property type="component" value="Unassembled WGS sequence"/>
</dbReference>
<keyword evidence="3" id="KW-1185">Reference proteome</keyword>
<gene>
    <name evidence="2" type="ORF">R1flu_002593</name>
</gene>